<evidence type="ECO:0000313" key="2">
    <source>
        <dbReference type="EMBL" id="KAJ8332032.1"/>
    </source>
</evidence>
<dbReference type="Gene3D" id="3.30.70.1820">
    <property type="entry name" value="L1 transposable element, RRM domain"/>
    <property type="match status" value="1"/>
</dbReference>
<proteinExistence type="predicted"/>
<dbReference type="InterPro" id="IPR004244">
    <property type="entry name" value="Transposase_22"/>
</dbReference>
<dbReference type="AlphaFoldDB" id="A0A9Q1E4D6"/>
<organism evidence="2 3">
    <name type="scientific">Synaphobranchus kaupii</name>
    <name type="common">Kaup's arrowtooth eel</name>
    <dbReference type="NCBI Taxonomy" id="118154"/>
    <lineage>
        <taxon>Eukaryota</taxon>
        <taxon>Metazoa</taxon>
        <taxon>Chordata</taxon>
        <taxon>Craniata</taxon>
        <taxon>Vertebrata</taxon>
        <taxon>Euteleostomi</taxon>
        <taxon>Actinopterygii</taxon>
        <taxon>Neopterygii</taxon>
        <taxon>Teleostei</taxon>
        <taxon>Anguilliformes</taxon>
        <taxon>Synaphobranchidae</taxon>
        <taxon>Synaphobranchus</taxon>
    </lineage>
</organism>
<dbReference type="OrthoDB" id="8959002at2759"/>
<evidence type="ECO:0000313" key="3">
    <source>
        <dbReference type="Proteomes" id="UP001152622"/>
    </source>
</evidence>
<keyword evidence="1" id="KW-0175">Coiled coil</keyword>
<accession>A0A9Q1E4D6</accession>
<dbReference type="Proteomes" id="UP001152622">
    <property type="component" value="Unassembled WGS sequence"/>
</dbReference>
<dbReference type="EMBL" id="JAINUF010000057">
    <property type="protein sequence ID" value="KAJ8332032.1"/>
    <property type="molecule type" value="Genomic_DNA"/>
</dbReference>
<comment type="caution">
    <text evidence="2">The sequence shown here is derived from an EMBL/GenBank/DDBJ whole genome shotgun (WGS) entry which is preliminary data.</text>
</comment>
<reference evidence="2" key="1">
    <citation type="journal article" date="2023" name="Science">
        <title>Genome structures resolve the early diversification of teleost fishes.</title>
        <authorList>
            <person name="Parey E."/>
            <person name="Louis A."/>
            <person name="Montfort J."/>
            <person name="Bouchez O."/>
            <person name="Roques C."/>
            <person name="Iampietro C."/>
            <person name="Lluch J."/>
            <person name="Castinel A."/>
            <person name="Donnadieu C."/>
            <person name="Desvignes T."/>
            <person name="Floi Bucao C."/>
            <person name="Jouanno E."/>
            <person name="Wen M."/>
            <person name="Mejri S."/>
            <person name="Dirks R."/>
            <person name="Jansen H."/>
            <person name="Henkel C."/>
            <person name="Chen W.J."/>
            <person name="Zahm M."/>
            <person name="Cabau C."/>
            <person name="Klopp C."/>
            <person name="Thompson A.W."/>
            <person name="Robinson-Rechavi M."/>
            <person name="Braasch I."/>
            <person name="Lecointre G."/>
            <person name="Bobe J."/>
            <person name="Postlethwait J.H."/>
            <person name="Berthelot C."/>
            <person name="Roest Crollius H."/>
            <person name="Guiguen Y."/>
        </authorList>
    </citation>
    <scope>NUCLEOTIDE SEQUENCE</scope>
    <source>
        <strain evidence="2">WJC10195</strain>
    </source>
</reference>
<dbReference type="PANTHER" id="PTHR11505">
    <property type="entry name" value="L1 TRANSPOSABLE ELEMENT-RELATED"/>
    <property type="match status" value="1"/>
</dbReference>
<keyword evidence="3" id="KW-1185">Reference proteome</keyword>
<sequence length="269" mass="31031">MPSKADDSKAHCKFCSTDIRAHLKDMKDHNETKKHKMRCLPTVKAFTLAVREDRQGIVELQKQVEKLTQKMADMEDRARQNNVRLVGLPESLEGSDAAGYLKANLAKWIPSLAGRGIEIDRAHRIYNGREQNSGRPRTLIFRLLRWQDRTAILREARKAYPVKHHKSTLLFFSDYSAPTTTKRKGFNPAIKDARDMGLQPFLIYPATLKLDHGGKKLTFDCPQKAEDLIRSLKSSQQPHRPESYASAVRRCVYWFYFCKKNYSSKLDYS</sequence>
<protein>
    <submittedName>
        <fullName evidence="2">Uncharacterized protein</fullName>
    </submittedName>
</protein>
<name>A0A9Q1E4D6_SYNKA</name>
<feature type="coiled-coil region" evidence="1">
    <location>
        <begin position="50"/>
        <end position="84"/>
    </location>
</feature>
<gene>
    <name evidence="2" type="ORF">SKAU_G00429860</name>
</gene>
<evidence type="ECO:0000256" key="1">
    <source>
        <dbReference type="SAM" id="Coils"/>
    </source>
</evidence>